<protein>
    <submittedName>
        <fullName evidence="2">Uncharacterized protein</fullName>
    </submittedName>
</protein>
<dbReference type="InParanoid" id="A0A078B7K2"/>
<organism evidence="2 3">
    <name type="scientific">Stylonychia lemnae</name>
    <name type="common">Ciliate</name>
    <dbReference type="NCBI Taxonomy" id="5949"/>
    <lineage>
        <taxon>Eukaryota</taxon>
        <taxon>Sar</taxon>
        <taxon>Alveolata</taxon>
        <taxon>Ciliophora</taxon>
        <taxon>Intramacronucleata</taxon>
        <taxon>Spirotrichea</taxon>
        <taxon>Stichotrichia</taxon>
        <taxon>Sporadotrichida</taxon>
        <taxon>Oxytrichidae</taxon>
        <taxon>Stylonychinae</taxon>
        <taxon>Stylonychia</taxon>
    </lineage>
</organism>
<feature type="region of interest" description="Disordered" evidence="1">
    <location>
        <begin position="1"/>
        <end position="41"/>
    </location>
</feature>
<dbReference type="Proteomes" id="UP000039865">
    <property type="component" value="Unassembled WGS sequence"/>
</dbReference>
<feature type="compositionally biased region" description="Polar residues" evidence="1">
    <location>
        <begin position="1"/>
        <end position="10"/>
    </location>
</feature>
<feature type="region of interest" description="Disordered" evidence="1">
    <location>
        <begin position="87"/>
        <end position="119"/>
    </location>
</feature>
<dbReference type="EMBL" id="CCKQ01018248">
    <property type="protein sequence ID" value="CDW90201.1"/>
    <property type="molecule type" value="Genomic_DNA"/>
</dbReference>
<gene>
    <name evidence="2" type="primary">Contig13495.g14399</name>
    <name evidence="2" type="ORF">STYLEM_19342</name>
</gene>
<name>A0A078B7K2_STYLE</name>
<evidence type="ECO:0000313" key="3">
    <source>
        <dbReference type="Proteomes" id="UP000039865"/>
    </source>
</evidence>
<evidence type="ECO:0000313" key="2">
    <source>
        <dbReference type="EMBL" id="CDW90201.1"/>
    </source>
</evidence>
<evidence type="ECO:0000256" key="1">
    <source>
        <dbReference type="SAM" id="MobiDB-lite"/>
    </source>
</evidence>
<reference evidence="2 3" key="1">
    <citation type="submission" date="2014-06" db="EMBL/GenBank/DDBJ databases">
        <authorList>
            <person name="Swart Estienne"/>
        </authorList>
    </citation>
    <scope>NUCLEOTIDE SEQUENCE [LARGE SCALE GENOMIC DNA]</scope>
    <source>
        <strain evidence="2 3">130c</strain>
    </source>
</reference>
<feature type="compositionally biased region" description="Polar residues" evidence="1">
    <location>
        <begin position="18"/>
        <end position="39"/>
    </location>
</feature>
<accession>A0A078B7K2</accession>
<keyword evidence="3" id="KW-1185">Reference proteome</keyword>
<dbReference type="AlphaFoldDB" id="A0A078B7K2"/>
<feature type="compositionally biased region" description="Basic and acidic residues" evidence="1">
    <location>
        <begin position="87"/>
        <end position="98"/>
    </location>
</feature>
<sequence>MSQKNSSSPVKGQEQLKKSSSQMDVSQRSTMQQKKNSQPKFLPIYLNEETSGDMMRIEQRIFNQEGAENYAQINSIVNYLRKYRQNEEKRKEKRESENSKSPINAGAHTFIRDPKSLNVNNPRVNVTTDQDGKPIVFKNLNTDRLPAIQAQVTQVKQKDLQDKKLRNISNQQIRSLKGSKSQRQLLNITKQLDPYYSKVGLVEKADSQNLLSELNIKPHLMKNSFMDEANQTSLTQHTNLKTQKISKEAKDILDIQQKLYQVPPNQMTLNDYKRNQQKFIIDMTKVNPEMDQNLLMIQEINKQIDTLVFTNEQDGLKISLVQDNNFENLQQESKPKFKSKYLRNMTNKEQITKNQNVDILDLFNDQQVSRNNRLNGDDSQSSIVFNKSIIDTETKNQTSMLPQIKSSRNHRINASQSNLPPLKDDKFKLKQLVDRVTFGQQLYEQDQNRQQFTAKNDMNDQVANQTFGFQFPKKSFALNQNLADFMNKSSNQQDQPGKIGQLISLRRKASQSQLNKGMRTAR</sequence>
<proteinExistence type="predicted"/>